<dbReference type="GO" id="GO:0006446">
    <property type="term" value="P:regulation of translational initiation"/>
    <property type="evidence" value="ECO:0007669"/>
    <property type="project" value="TreeGrafter"/>
</dbReference>
<dbReference type="InterPro" id="IPR036956">
    <property type="entry name" value="Impact_N_sf"/>
</dbReference>
<dbReference type="Pfam" id="PF09186">
    <property type="entry name" value="DUF1949"/>
    <property type="match status" value="1"/>
</dbReference>
<proteinExistence type="inferred from homology"/>
<evidence type="ECO:0000313" key="4">
    <source>
        <dbReference type="EMBL" id="CAD8720564.1"/>
    </source>
</evidence>
<accession>A0A7S0XJA4</accession>
<dbReference type="AlphaFoldDB" id="A0A7S0XJA4"/>
<comment type="similarity">
    <text evidence="1">Belongs to the IMPACT family.</text>
</comment>
<dbReference type="PANTHER" id="PTHR16301">
    <property type="entry name" value="IMPACT-RELATED"/>
    <property type="match status" value="1"/>
</dbReference>
<evidence type="ECO:0000259" key="3">
    <source>
        <dbReference type="Pfam" id="PF09186"/>
    </source>
</evidence>
<evidence type="ECO:0000259" key="2">
    <source>
        <dbReference type="Pfam" id="PF01205"/>
    </source>
</evidence>
<reference evidence="4" key="1">
    <citation type="submission" date="2021-01" db="EMBL/GenBank/DDBJ databases">
        <authorList>
            <person name="Corre E."/>
            <person name="Pelletier E."/>
            <person name="Niang G."/>
            <person name="Scheremetjew M."/>
            <person name="Finn R."/>
            <person name="Kale V."/>
            <person name="Holt S."/>
            <person name="Cochrane G."/>
            <person name="Meng A."/>
            <person name="Brown T."/>
            <person name="Cohen L."/>
        </authorList>
    </citation>
    <scope>NUCLEOTIDE SEQUENCE</scope>
    <source>
        <strain evidence="4">SL-175</strain>
    </source>
</reference>
<protein>
    <recommendedName>
        <fullName evidence="5">Impact N-terminal domain-containing protein</fullName>
    </recommendedName>
</protein>
<dbReference type="InterPro" id="IPR001498">
    <property type="entry name" value="Impact_N"/>
</dbReference>
<dbReference type="Gene3D" id="3.30.70.240">
    <property type="match status" value="1"/>
</dbReference>
<organism evidence="4">
    <name type="scientific">Mantoniella antarctica</name>
    <dbReference type="NCBI Taxonomy" id="81844"/>
    <lineage>
        <taxon>Eukaryota</taxon>
        <taxon>Viridiplantae</taxon>
        <taxon>Chlorophyta</taxon>
        <taxon>Mamiellophyceae</taxon>
        <taxon>Mamiellales</taxon>
        <taxon>Mamiellaceae</taxon>
        <taxon>Mantoniella</taxon>
    </lineage>
</organism>
<sequence>MRFVAENSDLGASHNCFAYKIGDLSRSSDDGEPGGTAGRPALRAIENSGFDGVAVLVTRYYGGIQLGTGGLARAYGGAATKSLEGAPAALVYPVVDAVITAPDCTALGAVYRSMDAFGAEKEDEEFSDDGSVHVQVRVARVKAAALGQALRDATAGQAKFRVLDD</sequence>
<dbReference type="InterPro" id="IPR023582">
    <property type="entry name" value="Impact"/>
</dbReference>
<dbReference type="Pfam" id="PF01205">
    <property type="entry name" value="Impact_N"/>
    <property type="match status" value="1"/>
</dbReference>
<gene>
    <name evidence="4" type="ORF">MANT1106_LOCUS19776</name>
</gene>
<dbReference type="EMBL" id="HBFC01033295">
    <property type="protein sequence ID" value="CAD8720564.1"/>
    <property type="molecule type" value="Transcribed_RNA"/>
</dbReference>
<dbReference type="SUPFAM" id="SSF54211">
    <property type="entry name" value="Ribosomal protein S5 domain 2-like"/>
    <property type="match status" value="1"/>
</dbReference>
<dbReference type="InterPro" id="IPR015269">
    <property type="entry name" value="UPF0029_Impact_C"/>
</dbReference>
<dbReference type="SUPFAM" id="SSF54980">
    <property type="entry name" value="EF-G C-terminal domain-like"/>
    <property type="match status" value="1"/>
</dbReference>
<evidence type="ECO:0000256" key="1">
    <source>
        <dbReference type="ARBA" id="ARBA00007665"/>
    </source>
</evidence>
<evidence type="ECO:0008006" key="5">
    <source>
        <dbReference type="Google" id="ProtNLM"/>
    </source>
</evidence>
<dbReference type="GO" id="GO:0005737">
    <property type="term" value="C:cytoplasm"/>
    <property type="evidence" value="ECO:0007669"/>
    <property type="project" value="TreeGrafter"/>
</dbReference>
<dbReference type="InterPro" id="IPR020568">
    <property type="entry name" value="Ribosomal_Su5_D2-typ_SF"/>
</dbReference>
<feature type="domain" description="UPF0029" evidence="3">
    <location>
        <begin position="108"/>
        <end position="157"/>
    </location>
</feature>
<dbReference type="InterPro" id="IPR035647">
    <property type="entry name" value="EFG_III/V"/>
</dbReference>
<dbReference type="Gene3D" id="3.30.230.30">
    <property type="entry name" value="Impact, N-terminal domain"/>
    <property type="match status" value="1"/>
</dbReference>
<dbReference type="PANTHER" id="PTHR16301:SF20">
    <property type="entry name" value="IMPACT FAMILY MEMBER YIGZ"/>
    <property type="match status" value="1"/>
</dbReference>
<name>A0A7S0XJA4_9CHLO</name>
<feature type="domain" description="Impact N-terminal" evidence="2">
    <location>
        <begin position="7"/>
        <end position="82"/>
    </location>
</feature>